<gene>
    <name evidence="2" type="ORF">MNBD_GAMMA04-2201</name>
</gene>
<proteinExistence type="predicted"/>
<keyword evidence="1" id="KW-0812">Transmembrane</keyword>
<sequence>MGVFNRSVLMKVHAILAVFILPVAVMFFVTGALYTWGIKGEYDTTVHEIHLESPIKIQLGELVNLAEKELEARNISVPTGQANIKNIGDSFKLEWSGSDMDVVIESTSQPLIMQLEIKKASWYRQFVQLHKAKGGDSFKVYATALATFLILLLITGFIMAWQMPKLRKLTLLSTVLGMVVFVAMILSN</sequence>
<dbReference type="AlphaFoldDB" id="A0A3B0W5M8"/>
<name>A0A3B0W5M8_9ZZZZ</name>
<accession>A0A3B0W5M8</accession>
<protein>
    <recommendedName>
        <fullName evidence="3">PepSY-associated TM helix</fullName>
    </recommendedName>
</protein>
<reference evidence="2" key="1">
    <citation type="submission" date="2018-06" db="EMBL/GenBank/DDBJ databases">
        <authorList>
            <person name="Zhirakovskaya E."/>
        </authorList>
    </citation>
    <scope>NUCLEOTIDE SEQUENCE</scope>
</reference>
<evidence type="ECO:0000313" key="2">
    <source>
        <dbReference type="EMBL" id="VAW47720.1"/>
    </source>
</evidence>
<feature type="transmembrane region" description="Helical" evidence="1">
    <location>
        <begin position="169"/>
        <end position="186"/>
    </location>
</feature>
<evidence type="ECO:0000256" key="1">
    <source>
        <dbReference type="SAM" id="Phobius"/>
    </source>
</evidence>
<organism evidence="2">
    <name type="scientific">hydrothermal vent metagenome</name>
    <dbReference type="NCBI Taxonomy" id="652676"/>
    <lineage>
        <taxon>unclassified sequences</taxon>
        <taxon>metagenomes</taxon>
        <taxon>ecological metagenomes</taxon>
    </lineage>
</organism>
<dbReference type="InterPro" id="IPR005625">
    <property type="entry name" value="PepSY-ass_TM"/>
</dbReference>
<dbReference type="EMBL" id="UOFB01000216">
    <property type="protein sequence ID" value="VAW47720.1"/>
    <property type="molecule type" value="Genomic_DNA"/>
</dbReference>
<keyword evidence="1" id="KW-1133">Transmembrane helix</keyword>
<feature type="transmembrane region" description="Helical" evidence="1">
    <location>
        <begin position="12"/>
        <end position="34"/>
    </location>
</feature>
<feature type="transmembrane region" description="Helical" evidence="1">
    <location>
        <begin position="140"/>
        <end position="163"/>
    </location>
</feature>
<evidence type="ECO:0008006" key="3">
    <source>
        <dbReference type="Google" id="ProtNLM"/>
    </source>
</evidence>
<dbReference type="Pfam" id="PF03929">
    <property type="entry name" value="PepSY_TM"/>
    <property type="match status" value="1"/>
</dbReference>
<keyword evidence="1" id="KW-0472">Membrane</keyword>